<dbReference type="AlphaFoldDB" id="A0A9D1E4G7"/>
<dbReference type="EMBL" id="DVHL01000029">
    <property type="protein sequence ID" value="HIR65957.1"/>
    <property type="molecule type" value="Genomic_DNA"/>
</dbReference>
<evidence type="ECO:0000256" key="4">
    <source>
        <dbReference type="ARBA" id="ARBA00023082"/>
    </source>
</evidence>
<evidence type="ECO:0000256" key="3">
    <source>
        <dbReference type="ARBA" id="ARBA00023015"/>
    </source>
</evidence>
<keyword evidence="6" id="KW-0804">Transcription</keyword>
<keyword evidence="4" id="KW-0731">Sigma factor</keyword>
<keyword evidence="2" id="KW-0749">Sporulation</keyword>
<comment type="caution">
    <text evidence="8">The sequence shown here is derived from an EMBL/GenBank/DDBJ whole genome shotgun (WGS) entry which is preliminary data.</text>
</comment>
<dbReference type="PRINTS" id="PR00046">
    <property type="entry name" value="SIGMA70FCT"/>
</dbReference>
<evidence type="ECO:0000313" key="8">
    <source>
        <dbReference type="EMBL" id="HIR65957.1"/>
    </source>
</evidence>
<dbReference type="InterPro" id="IPR013324">
    <property type="entry name" value="RNA_pol_sigma_r3/r4-like"/>
</dbReference>
<sequence length="241" mass="27589">MIGHEETMRLIRLAQEGDEEACTTLIVENTPLVKSIVKRYLGKHVEYDDLLQIAQIGLLKAIKNFSTDFDVRFSTYAVPMILGELKRYMRDDGYLKVSRSVKSLSGKILKYVEQQTQSGATEPTVEEIAEKFGIDVVDVVFTLDATRLPVSLYETTSDKDGKETELIDKLPTDEDKKMVNNLILKDMLSRLSPREQKLVVLRYFRDMTQGEIAQKMGVSQVQISRMENKILEKLKALYEEK</sequence>
<dbReference type="InterPro" id="IPR001387">
    <property type="entry name" value="Cro/C1-type_HTH"/>
</dbReference>
<dbReference type="InterPro" id="IPR007630">
    <property type="entry name" value="RNA_pol_sigma70_r4"/>
</dbReference>
<gene>
    <name evidence="8" type="ORF">IAC95_03655</name>
</gene>
<dbReference type="CDD" id="cd06171">
    <property type="entry name" value="Sigma70_r4"/>
    <property type="match status" value="1"/>
</dbReference>
<feature type="domain" description="HTH cro/C1-type" evidence="7">
    <location>
        <begin position="205"/>
        <end position="228"/>
    </location>
</feature>
<dbReference type="GO" id="GO:0016987">
    <property type="term" value="F:sigma factor activity"/>
    <property type="evidence" value="ECO:0007669"/>
    <property type="project" value="UniProtKB-KW"/>
</dbReference>
<name>A0A9D1E4G7_9BACT</name>
<evidence type="ECO:0000313" key="9">
    <source>
        <dbReference type="Proteomes" id="UP000824200"/>
    </source>
</evidence>
<evidence type="ECO:0000256" key="1">
    <source>
        <dbReference type="ARBA" id="ARBA00007788"/>
    </source>
</evidence>
<keyword evidence="5" id="KW-0238">DNA-binding</keyword>
<dbReference type="Pfam" id="PF04539">
    <property type="entry name" value="Sigma70_r3"/>
    <property type="match status" value="1"/>
</dbReference>
<evidence type="ECO:0000256" key="2">
    <source>
        <dbReference type="ARBA" id="ARBA00022969"/>
    </source>
</evidence>
<dbReference type="GO" id="GO:0003677">
    <property type="term" value="F:DNA binding"/>
    <property type="evidence" value="ECO:0007669"/>
    <property type="project" value="UniProtKB-KW"/>
</dbReference>
<evidence type="ECO:0000256" key="6">
    <source>
        <dbReference type="ARBA" id="ARBA00023163"/>
    </source>
</evidence>
<accession>A0A9D1E4G7</accession>
<dbReference type="InterPro" id="IPR007624">
    <property type="entry name" value="RNA_pol_sigma70_r3"/>
</dbReference>
<dbReference type="InterPro" id="IPR000943">
    <property type="entry name" value="RNA_pol_sigma70"/>
</dbReference>
<dbReference type="SUPFAM" id="SSF88946">
    <property type="entry name" value="Sigma2 domain of RNA polymerase sigma factors"/>
    <property type="match status" value="1"/>
</dbReference>
<dbReference type="Pfam" id="PF04545">
    <property type="entry name" value="Sigma70_r4"/>
    <property type="match status" value="1"/>
</dbReference>
<evidence type="ECO:0000259" key="7">
    <source>
        <dbReference type="PROSITE" id="PS50943"/>
    </source>
</evidence>
<evidence type="ECO:0000256" key="5">
    <source>
        <dbReference type="ARBA" id="ARBA00023125"/>
    </source>
</evidence>
<dbReference type="PANTHER" id="PTHR30385:SF4">
    <property type="entry name" value="RNA POLYMERASE SIGMA-E FACTOR"/>
    <property type="match status" value="1"/>
</dbReference>
<reference evidence="8" key="1">
    <citation type="submission" date="2020-10" db="EMBL/GenBank/DDBJ databases">
        <authorList>
            <person name="Gilroy R."/>
        </authorList>
    </citation>
    <scope>NUCLEOTIDE SEQUENCE</scope>
    <source>
        <strain evidence="8">CHK121-14286</strain>
    </source>
</reference>
<reference evidence="8" key="2">
    <citation type="journal article" date="2021" name="PeerJ">
        <title>Extensive microbial diversity within the chicken gut microbiome revealed by metagenomics and culture.</title>
        <authorList>
            <person name="Gilroy R."/>
            <person name="Ravi A."/>
            <person name="Getino M."/>
            <person name="Pursley I."/>
            <person name="Horton D.L."/>
            <person name="Alikhan N.F."/>
            <person name="Baker D."/>
            <person name="Gharbi K."/>
            <person name="Hall N."/>
            <person name="Watson M."/>
            <person name="Adriaenssens E.M."/>
            <person name="Foster-Nyarko E."/>
            <person name="Jarju S."/>
            <person name="Secka A."/>
            <person name="Antonio M."/>
            <person name="Oren A."/>
            <person name="Chaudhuri R.R."/>
            <person name="La Ragione R."/>
            <person name="Hildebrand F."/>
            <person name="Pallen M.J."/>
        </authorList>
    </citation>
    <scope>NUCLEOTIDE SEQUENCE</scope>
    <source>
        <strain evidence="8">CHK121-14286</strain>
    </source>
</reference>
<dbReference type="InterPro" id="IPR014284">
    <property type="entry name" value="RNA_pol_sigma-70_dom"/>
</dbReference>
<organism evidence="8 9">
    <name type="scientific">Candidatus Fimimonas gallinarum</name>
    <dbReference type="NCBI Taxonomy" id="2840821"/>
    <lineage>
        <taxon>Bacteria</taxon>
        <taxon>Pseudomonadati</taxon>
        <taxon>Myxococcota</taxon>
        <taxon>Myxococcia</taxon>
        <taxon>Myxococcales</taxon>
        <taxon>Cystobacterineae</taxon>
        <taxon>Myxococcaceae</taxon>
        <taxon>Myxococcaceae incertae sedis</taxon>
        <taxon>Candidatus Fimimonas</taxon>
    </lineage>
</organism>
<dbReference type="Gene3D" id="1.20.140.160">
    <property type="match status" value="1"/>
</dbReference>
<dbReference type="GO" id="GO:0030435">
    <property type="term" value="P:sporulation resulting in formation of a cellular spore"/>
    <property type="evidence" value="ECO:0007669"/>
    <property type="project" value="UniProtKB-KW"/>
</dbReference>
<dbReference type="NCBIfam" id="TIGR02937">
    <property type="entry name" value="sigma70-ECF"/>
    <property type="match status" value="1"/>
</dbReference>
<dbReference type="GO" id="GO:0006352">
    <property type="term" value="P:DNA-templated transcription initiation"/>
    <property type="evidence" value="ECO:0007669"/>
    <property type="project" value="InterPro"/>
</dbReference>
<comment type="similarity">
    <text evidence="1">Belongs to the sigma-70 factor family.</text>
</comment>
<dbReference type="PROSITE" id="PS00716">
    <property type="entry name" value="SIGMA70_2"/>
    <property type="match status" value="1"/>
</dbReference>
<proteinExistence type="inferred from homology"/>
<dbReference type="InterPro" id="IPR007627">
    <property type="entry name" value="RNA_pol_sigma70_r2"/>
</dbReference>
<dbReference type="Gene3D" id="1.20.120.1810">
    <property type="match status" value="1"/>
</dbReference>
<keyword evidence="3" id="KW-0805">Transcription regulation</keyword>
<dbReference type="Pfam" id="PF04542">
    <property type="entry name" value="Sigma70_r2"/>
    <property type="match status" value="1"/>
</dbReference>
<dbReference type="InterPro" id="IPR013325">
    <property type="entry name" value="RNA_pol_sigma_r2"/>
</dbReference>
<dbReference type="SUPFAM" id="SSF88659">
    <property type="entry name" value="Sigma3 and sigma4 domains of RNA polymerase sigma factors"/>
    <property type="match status" value="2"/>
</dbReference>
<protein>
    <submittedName>
        <fullName evidence="8">Sigma-70 family RNA polymerase sigma factor</fullName>
    </submittedName>
</protein>
<dbReference type="PANTHER" id="PTHR30385">
    <property type="entry name" value="SIGMA FACTOR F FLAGELLAR"/>
    <property type="match status" value="1"/>
</dbReference>
<dbReference type="Proteomes" id="UP000824200">
    <property type="component" value="Unassembled WGS sequence"/>
</dbReference>
<dbReference type="PROSITE" id="PS50943">
    <property type="entry name" value="HTH_CROC1"/>
    <property type="match status" value="1"/>
</dbReference>